<dbReference type="CDD" id="cd00833">
    <property type="entry name" value="PKS"/>
    <property type="match status" value="1"/>
</dbReference>
<dbReference type="Pfam" id="PF00550">
    <property type="entry name" value="PP-binding"/>
    <property type="match status" value="1"/>
</dbReference>
<evidence type="ECO:0000256" key="10">
    <source>
        <dbReference type="ARBA" id="ARBA00023268"/>
    </source>
</evidence>
<dbReference type="Pfam" id="PF08659">
    <property type="entry name" value="KR"/>
    <property type="match status" value="1"/>
</dbReference>
<feature type="domain" description="Carrier" evidence="22">
    <location>
        <begin position="1761"/>
        <end position="1836"/>
    </location>
</feature>
<feature type="domain" description="PKS/mFAS DH" evidence="24">
    <location>
        <begin position="1382"/>
        <end position="1664"/>
    </location>
</feature>
<dbReference type="Pfam" id="PF02801">
    <property type="entry name" value="Ketoacyl-synt_C"/>
    <property type="match status" value="1"/>
</dbReference>
<evidence type="ECO:0000256" key="11">
    <source>
        <dbReference type="ARBA" id="ARBA00050973"/>
    </source>
</evidence>
<dbReference type="InterPro" id="IPR057326">
    <property type="entry name" value="KR_dom"/>
</dbReference>
<dbReference type="GO" id="GO:0034081">
    <property type="term" value="C:polyketide synthase complex"/>
    <property type="evidence" value="ECO:0007669"/>
    <property type="project" value="UniProtKB-ARBA"/>
</dbReference>
<dbReference type="InterPro" id="IPR013968">
    <property type="entry name" value="PKS_KR"/>
</dbReference>
<evidence type="ECO:0000256" key="1">
    <source>
        <dbReference type="ARBA" id="ARBA00001937"/>
    </source>
</evidence>
<dbReference type="GO" id="GO:0004315">
    <property type="term" value="F:3-oxoacyl-[acyl-carrier-protein] synthase activity"/>
    <property type="evidence" value="ECO:0007669"/>
    <property type="project" value="InterPro"/>
</dbReference>
<evidence type="ECO:0000256" key="5">
    <source>
        <dbReference type="ARBA" id="ARBA00022679"/>
    </source>
</evidence>
<dbReference type="InterPro" id="IPR014030">
    <property type="entry name" value="Ketoacyl_synth_N"/>
</dbReference>
<dbReference type="InterPro" id="IPR001227">
    <property type="entry name" value="Ac_transferase_dom_sf"/>
</dbReference>
<comment type="cofactor">
    <cofactor evidence="2">
        <name>pantetheine 4'-phosphate</name>
        <dbReference type="ChEBI" id="CHEBI:47942"/>
    </cofactor>
</comment>
<comment type="catalytic activity">
    <reaction evidence="11">
        <text>17-(4-hydroxyphenyl)heptadecanoyl-[(phenol)carboxyphthiodiolenone synthase] + 2 (S)-methylmalonyl-CoA + 3 malonyl-CoA + 5 NADPH + 10 H(+) = C35-(phenol)carboxyphthiodiolenone-[(phenol)carboxyphthiodiolenone synthase] + 5 CO2 + 5 NADP(+) + 5 CoA + 2 H2O</text>
        <dbReference type="Rhea" id="RHEA:57756"/>
        <dbReference type="Rhea" id="RHEA-COMP:14272"/>
        <dbReference type="Rhea" id="RHEA-COMP:14989"/>
        <dbReference type="ChEBI" id="CHEBI:15377"/>
        <dbReference type="ChEBI" id="CHEBI:15378"/>
        <dbReference type="ChEBI" id="CHEBI:16526"/>
        <dbReference type="ChEBI" id="CHEBI:57287"/>
        <dbReference type="ChEBI" id="CHEBI:57327"/>
        <dbReference type="ChEBI" id="CHEBI:57384"/>
        <dbReference type="ChEBI" id="CHEBI:57783"/>
        <dbReference type="ChEBI" id="CHEBI:58349"/>
        <dbReference type="ChEBI" id="CHEBI:133300"/>
        <dbReference type="ChEBI" id="CHEBI:142259"/>
        <dbReference type="EC" id="2.3.1.292"/>
    </reaction>
</comment>
<evidence type="ECO:0000256" key="7">
    <source>
        <dbReference type="ARBA" id="ARBA00022857"/>
    </source>
</evidence>
<accession>A0A2P8FBR6</accession>
<dbReference type="Gene3D" id="3.40.50.1820">
    <property type="entry name" value="alpha/beta hydrolase"/>
    <property type="match status" value="1"/>
</dbReference>
<dbReference type="InterPro" id="IPR016036">
    <property type="entry name" value="Malonyl_transacylase_ACP-bd"/>
</dbReference>
<keyword evidence="7" id="KW-0521">NADP</keyword>
<comment type="catalytic activity">
    <reaction evidence="12">
        <text>19-(4-hydroxyphenyl)nonadecanoyl-[(phenol)carboxyphthiodiolenone synthase] + 2 (S)-methylmalonyl-CoA + 3 malonyl-CoA + 5 NADPH + 10 H(+) = C37-(phenol)carboxyphthiodiolenone-[(phenol)carboxyphthiodiolenone synthase] + 5 CO2 + 5 NADP(+) + 5 CoA + 2 H2O</text>
        <dbReference type="Rhea" id="RHEA:57760"/>
        <dbReference type="Rhea" id="RHEA-COMP:14273"/>
        <dbReference type="Rhea" id="RHEA-COMP:14990"/>
        <dbReference type="ChEBI" id="CHEBI:15377"/>
        <dbReference type="ChEBI" id="CHEBI:15378"/>
        <dbReference type="ChEBI" id="CHEBI:16526"/>
        <dbReference type="ChEBI" id="CHEBI:57287"/>
        <dbReference type="ChEBI" id="CHEBI:57327"/>
        <dbReference type="ChEBI" id="CHEBI:57384"/>
        <dbReference type="ChEBI" id="CHEBI:57783"/>
        <dbReference type="ChEBI" id="CHEBI:58349"/>
        <dbReference type="ChEBI" id="CHEBI:133301"/>
        <dbReference type="ChEBI" id="CHEBI:142260"/>
        <dbReference type="EC" id="2.3.1.292"/>
    </reaction>
</comment>
<evidence type="ECO:0000256" key="15">
    <source>
        <dbReference type="ARBA" id="ARBA00058455"/>
    </source>
</evidence>
<organism evidence="25 26">
    <name type="scientific">Shimia abyssi</name>
    <dbReference type="NCBI Taxonomy" id="1662395"/>
    <lineage>
        <taxon>Bacteria</taxon>
        <taxon>Pseudomonadati</taxon>
        <taxon>Pseudomonadota</taxon>
        <taxon>Alphaproteobacteria</taxon>
        <taxon>Rhodobacterales</taxon>
        <taxon>Roseobacteraceae</taxon>
    </lineage>
</organism>
<dbReference type="GO" id="GO:0006633">
    <property type="term" value="P:fatty acid biosynthetic process"/>
    <property type="evidence" value="ECO:0007669"/>
    <property type="project" value="InterPro"/>
</dbReference>
<evidence type="ECO:0000256" key="17">
    <source>
        <dbReference type="ARBA" id="ARBA00073623"/>
    </source>
</evidence>
<dbReference type="InterPro" id="IPR049490">
    <property type="entry name" value="C883_1060-like_KR_N"/>
</dbReference>
<evidence type="ECO:0000256" key="19">
    <source>
        <dbReference type="ARBA" id="ARBA00078169"/>
    </source>
</evidence>
<dbReference type="Pfam" id="PF22621">
    <property type="entry name" value="CurL-like_PKS_C"/>
    <property type="match status" value="1"/>
</dbReference>
<evidence type="ECO:0000259" key="24">
    <source>
        <dbReference type="PROSITE" id="PS52019"/>
    </source>
</evidence>
<dbReference type="Pfam" id="PF21089">
    <property type="entry name" value="PKS_DH_N"/>
    <property type="match status" value="1"/>
</dbReference>
<gene>
    <name evidence="25" type="ORF">CLV88_107108</name>
</gene>
<evidence type="ECO:0000256" key="16">
    <source>
        <dbReference type="ARBA" id="ARBA00066974"/>
    </source>
</evidence>
<dbReference type="InterPro" id="IPR018201">
    <property type="entry name" value="Ketoacyl_synth_AS"/>
</dbReference>
<keyword evidence="8" id="KW-0560">Oxidoreductase</keyword>
<dbReference type="InterPro" id="IPR001031">
    <property type="entry name" value="Thioesterase"/>
</dbReference>
<keyword evidence="10" id="KW-0511">Multifunctional enzyme</keyword>
<feature type="domain" description="Ketosynthase family 3 (KS3)" evidence="23">
    <location>
        <begin position="13"/>
        <end position="441"/>
    </location>
</feature>
<keyword evidence="26" id="KW-1185">Reference proteome</keyword>
<dbReference type="PANTHER" id="PTHR43775">
    <property type="entry name" value="FATTY ACID SYNTHASE"/>
    <property type="match status" value="1"/>
</dbReference>
<dbReference type="SUPFAM" id="SSF52151">
    <property type="entry name" value="FabD/lysophospholipase-like"/>
    <property type="match status" value="1"/>
</dbReference>
<dbReference type="InterPro" id="IPR020807">
    <property type="entry name" value="PKS_DH"/>
</dbReference>
<dbReference type="InterPro" id="IPR016035">
    <property type="entry name" value="Acyl_Trfase/lysoPLipase"/>
</dbReference>
<dbReference type="InterPro" id="IPR036736">
    <property type="entry name" value="ACP-like_sf"/>
</dbReference>
<dbReference type="InterPro" id="IPR042104">
    <property type="entry name" value="PKS_dehydratase_sf"/>
</dbReference>
<feature type="active site" description="Proton donor; for dehydratase activity" evidence="21">
    <location>
        <position position="1580"/>
    </location>
</feature>
<dbReference type="InterPro" id="IPR020806">
    <property type="entry name" value="PKS_PP-bd"/>
</dbReference>
<keyword evidence="5 25" id="KW-0808">Transferase</keyword>
<dbReference type="SMART" id="SM00823">
    <property type="entry name" value="PKS_PP"/>
    <property type="match status" value="1"/>
</dbReference>
<proteinExistence type="predicted"/>
<feature type="region of interest" description="C-terminal hotdog fold" evidence="21">
    <location>
        <begin position="1520"/>
        <end position="1664"/>
    </location>
</feature>
<protein>
    <recommendedName>
        <fullName evidence="17">Phenolphthiocerol/phthiocerol polyketide synthase subunit E</fullName>
        <ecNumber evidence="16">2.3.1.292</ecNumber>
    </recommendedName>
    <alternativeName>
        <fullName evidence="19">(Phenol)carboxyphthiodiolenone synthase subunit E</fullName>
    </alternativeName>
    <alternativeName>
        <fullName evidence="20">Beta-ketoacyl-acyl-carrier-protein synthase I</fullName>
    </alternativeName>
    <alternativeName>
        <fullName evidence="18">Phthiocerol synthesis polyketide synthase type I PpsE</fullName>
    </alternativeName>
</protein>
<dbReference type="InterPro" id="IPR009081">
    <property type="entry name" value="PP-bd_ACP"/>
</dbReference>
<dbReference type="Gene3D" id="3.40.50.720">
    <property type="entry name" value="NAD(P)-binding Rossmann-like Domain"/>
    <property type="match status" value="1"/>
</dbReference>
<dbReference type="EC" id="2.3.1.292" evidence="16"/>
<evidence type="ECO:0000313" key="25">
    <source>
        <dbReference type="EMBL" id="PSL19165.1"/>
    </source>
</evidence>
<keyword evidence="3" id="KW-0596">Phosphopantetheine</keyword>
<dbReference type="Pfam" id="PF00975">
    <property type="entry name" value="Thioesterase"/>
    <property type="match status" value="1"/>
</dbReference>
<dbReference type="SUPFAM" id="SSF51735">
    <property type="entry name" value="NAD(P)-binding Rossmann-fold domains"/>
    <property type="match status" value="2"/>
</dbReference>
<dbReference type="Pfam" id="PF00698">
    <property type="entry name" value="Acyl_transf_1"/>
    <property type="match status" value="1"/>
</dbReference>
<dbReference type="InterPro" id="IPR036291">
    <property type="entry name" value="NAD(P)-bd_dom_sf"/>
</dbReference>
<feature type="region of interest" description="N-terminal hotdog fold" evidence="21">
    <location>
        <begin position="1382"/>
        <end position="1506"/>
    </location>
</feature>
<dbReference type="InterPro" id="IPR014031">
    <property type="entry name" value="Ketoacyl_synth_C"/>
</dbReference>
<comment type="function">
    <text evidence="15">Part of the PpsABCDE complex involved in the biosynthesis of the lipid core common to phthiocerols and phenolphthiocerols by successive additions of malonyl-CoA or methylmalonyl-CoA extender units. PpsA can accept as substrate the activated forms of either icosanoyl (C20), docosanoyl (C22) or lignoceroyl (C24) groups from FadD26, or a (4-hydroxyphenyl)-C17 or (4-hydroxyphenyl)-C19 fatty acyl from FadD29. PpsA initiates the biosynthesis and extends its substrate using a malonyl-CoA extender unit. The PpsB and PpsC proteins add the second and third malonyl-CoA extender units. PpsD adds an (R)-methylmalonyl unit and PpsE adds a second (R)-methylmalonyl unit. The incorporation of the methylmalonyl units results in formation of two branched methyl groups in the elongated product.</text>
</comment>
<dbReference type="GO" id="GO:0031177">
    <property type="term" value="F:phosphopantetheine binding"/>
    <property type="evidence" value="ECO:0007669"/>
    <property type="project" value="InterPro"/>
</dbReference>
<evidence type="ECO:0000256" key="2">
    <source>
        <dbReference type="ARBA" id="ARBA00001957"/>
    </source>
</evidence>
<dbReference type="Gene3D" id="3.10.129.110">
    <property type="entry name" value="Polyketide synthase dehydratase"/>
    <property type="match status" value="1"/>
</dbReference>
<reference evidence="25 26" key="1">
    <citation type="submission" date="2018-03" db="EMBL/GenBank/DDBJ databases">
        <title>Genomic Encyclopedia of Archaeal and Bacterial Type Strains, Phase II (KMG-II): from individual species to whole genera.</title>
        <authorList>
            <person name="Goeker M."/>
        </authorList>
    </citation>
    <scope>NUCLEOTIDE SEQUENCE [LARGE SCALE GENOMIC DNA]</scope>
    <source>
        <strain evidence="25 26">DSM 100673</strain>
    </source>
</reference>
<evidence type="ECO:0000256" key="12">
    <source>
        <dbReference type="ARBA" id="ARBA00051971"/>
    </source>
</evidence>
<comment type="catalytic activity">
    <reaction evidence="13">
        <text>docosanoyl-[(phenol)carboxyphthiodiolenone synthase] + 2 (S)-methylmalonyl-CoA + 3 malonyl-CoA + 5 NADPH + 10 H(+) = C34-carboxyphthiodiolenone-[(phenol)carboxyphthiodiolenone synthase] + 5 CO2 + 5 NADP(+) + 5 CoA + 2 H2O</text>
        <dbReference type="Rhea" id="RHEA:57752"/>
        <dbReference type="Rhea" id="RHEA-COMP:14987"/>
        <dbReference type="Rhea" id="RHEA-COMP:14988"/>
        <dbReference type="ChEBI" id="CHEBI:15377"/>
        <dbReference type="ChEBI" id="CHEBI:15378"/>
        <dbReference type="ChEBI" id="CHEBI:16526"/>
        <dbReference type="ChEBI" id="CHEBI:57287"/>
        <dbReference type="ChEBI" id="CHEBI:57327"/>
        <dbReference type="ChEBI" id="CHEBI:57384"/>
        <dbReference type="ChEBI" id="CHEBI:57783"/>
        <dbReference type="ChEBI" id="CHEBI:58349"/>
        <dbReference type="ChEBI" id="CHEBI:142237"/>
        <dbReference type="ChEBI" id="CHEBI:142238"/>
        <dbReference type="EC" id="2.3.1.292"/>
    </reaction>
</comment>
<dbReference type="Gene3D" id="3.30.70.250">
    <property type="entry name" value="Malonyl-CoA ACP transacylase, ACP-binding"/>
    <property type="match status" value="1"/>
</dbReference>
<comment type="caution">
    <text evidence="25">The sequence shown here is derived from an EMBL/GenBank/DDBJ whole genome shotgun (WGS) entry which is preliminary data.</text>
</comment>
<dbReference type="SUPFAM" id="SSF53901">
    <property type="entry name" value="Thiolase-like"/>
    <property type="match status" value="1"/>
</dbReference>
<dbReference type="PROSITE" id="PS52004">
    <property type="entry name" value="KS3_2"/>
    <property type="match status" value="1"/>
</dbReference>
<dbReference type="InterPro" id="IPR049552">
    <property type="entry name" value="PKS_DH_N"/>
</dbReference>
<keyword evidence="6" id="KW-0276">Fatty acid metabolism</keyword>
<dbReference type="PROSITE" id="PS50075">
    <property type="entry name" value="CARRIER"/>
    <property type="match status" value="1"/>
</dbReference>
<evidence type="ECO:0000259" key="23">
    <source>
        <dbReference type="PROSITE" id="PS52004"/>
    </source>
</evidence>
<dbReference type="InterPro" id="IPR016039">
    <property type="entry name" value="Thiolase-like"/>
</dbReference>
<evidence type="ECO:0000256" key="6">
    <source>
        <dbReference type="ARBA" id="ARBA00022832"/>
    </source>
</evidence>
<dbReference type="PROSITE" id="PS00606">
    <property type="entry name" value="KS3_1"/>
    <property type="match status" value="1"/>
</dbReference>
<dbReference type="SUPFAM" id="SSF55048">
    <property type="entry name" value="Probable ACP-binding domain of malonyl-CoA ACP transacylase"/>
    <property type="match status" value="1"/>
</dbReference>
<dbReference type="SMART" id="SM00827">
    <property type="entry name" value="PKS_AT"/>
    <property type="match status" value="1"/>
</dbReference>
<comment type="catalytic activity">
    <reaction evidence="14">
        <text>icosanoyl-[(phenol)carboxyphthiodiolenone synthase] + 2 (S)-methylmalonyl-CoA + 3 malonyl-CoA + 5 NADPH + 10 H(+) = C32-carboxyphthiodiolenone-[(phenol)carboxyphthiodiolenone synthase] + 5 CO2 + 5 NADP(+) + 5 CoA + 2 H2O</text>
        <dbReference type="Rhea" id="RHEA:57748"/>
        <dbReference type="Rhea" id="RHEA-COMP:14985"/>
        <dbReference type="Rhea" id="RHEA-COMP:14986"/>
        <dbReference type="ChEBI" id="CHEBI:15377"/>
        <dbReference type="ChEBI" id="CHEBI:15378"/>
        <dbReference type="ChEBI" id="CHEBI:16526"/>
        <dbReference type="ChEBI" id="CHEBI:57287"/>
        <dbReference type="ChEBI" id="CHEBI:57327"/>
        <dbReference type="ChEBI" id="CHEBI:57384"/>
        <dbReference type="ChEBI" id="CHEBI:57783"/>
        <dbReference type="ChEBI" id="CHEBI:58349"/>
        <dbReference type="ChEBI" id="CHEBI:87848"/>
        <dbReference type="ChEBI" id="CHEBI:142236"/>
        <dbReference type="EC" id="2.3.1.292"/>
    </reaction>
</comment>
<dbReference type="Pfam" id="PF21394">
    <property type="entry name" value="Beta-ketacyl_N"/>
    <property type="match status" value="1"/>
</dbReference>
<dbReference type="SUPFAM" id="SSF53474">
    <property type="entry name" value="alpha/beta-Hydrolases"/>
    <property type="match status" value="1"/>
</dbReference>
<dbReference type="FunFam" id="1.10.1200.10:FF:000005">
    <property type="entry name" value="Nonribosomal peptide synthetase 1"/>
    <property type="match status" value="1"/>
</dbReference>
<dbReference type="SUPFAM" id="SSF47336">
    <property type="entry name" value="ACP-like"/>
    <property type="match status" value="1"/>
</dbReference>
<dbReference type="PANTHER" id="PTHR43775:SF51">
    <property type="entry name" value="INACTIVE PHENOLPHTHIOCEROL SYNTHESIS POLYKETIDE SYNTHASE TYPE I PKS1-RELATED"/>
    <property type="match status" value="1"/>
</dbReference>
<dbReference type="Gene3D" id="3.40.366.10">
    <property type="entry name" value="Malonyl-Coenzyme A Acyl Carrier Protein, domain 2"/>
    <property type="match status" value="1"/>
</dbReference>
<dbReference type="EMBL" id="PYGJ01000007">
    <property type="protein sequence ID" value="PSL19165.1"/>
    <property type="molecule type" value="Genomic_DNA"/>
</dbReference>
<dbReference type="GO" id="GO:0004312">
    <property type="term" value="F:fatty acid synthase activity"/>
    <property type="evidence" value="ECO:0007669"/>
    <property type="project" value="TreeGrafter"/>
</dbReference>
<dbReference type="SMART" id="SM00822">
    <property type="entry name" value="PKS_KR"/>
    <property type="match status" value="1"/>
</dbReference>
<dbReference type="FunFam" id="3.40.47.10:FF:000042">
    <property type="entry name" value="Polyketide synthase Pks13"/>
    <property type="match status" value="1"/>
</dbReference>
<dbReference type="Proteomes" id="UP000240418">
    <property type="component" value="Unassembled WGS sequence"/>
</dbReference>
<comment type="cofactor">
    <cofactor evidence="1">
        <name>NADP(+)</name>
        <dbReference type="ChEBI" id="CHEBI:58349"/>
    </cofactor>
</comment>
<dbReference type="Gene3D" id="1.10.1200.10">
    <property type="entry name" value="ACP-like"/>
    <property type="match status" value="1"/>
</dbReference>
<evidence type="ECO:0000313" key="26">
    <source>
        <dbReference type="Proteomes" id="UP000240418"/>
    </source>
</evidence>
<evidence type="ECO:0000256" key="21">
    <source>
        <dbReference type="PROSITE-ProRule" id="PRU01363"/>
    </source>
</evidence>
<dbReference type="Pfam" id="PF14765">
    <property type="entry name" value="PS-DH"/>
    <property type="match status" value="1"/>
</dbReference>
<dbReference type="GO" id="GO:0016491">
    <property type="term" value="F:oxidoreductase activity"/>
    <property type="evidence" value="ECO:0007669"/>
    <property type="project" value="UniProtKB-KW"/>
</dbReference>
<dbReference type="InterPro" id="IPR049900">
    <property type="entry name" value="PKS_mFAS_DH"/>
</dbReference>
<feature type="active site" description="Proton acceptor; for dehydratase activity" evidence="21">
    <location>
        <position position="1412"/>
    </location>
</feature>
<dbReference type="Gene3D" id="3.40.47.10">
    <property type="match status" value="1"/>
</dbReference>
<sequence>MAVSDPVGTTVNDTDIAIVGMAAHLPGATGIDAYWANLRDGIESITRLDDATLEANGESLARMKHRNYVPAAAMLDGFADFDADFFGLSPKEAAIMDPQHRQFLEVSWEALENAGHMPEHFKGPIGVFAGCGMGSYFYFNICSNRDLVDSTGMFLLRHTGNDKDFLSTRLSHFLDLKGPSLGLQTACSTSLVAVHYAAQAILNGECDMALAGGVTIELPHGRGYVFEEGEILSPDGHCHAFDHRAQGTVFGSGAGVVVLRRLADAIADGDHIWAVIKGSAVNNDGSAKAGYLAPSVDGQAAAVADALAIADVTADTVDYVECHGTGTYLGDPIEVAALSEAFRETTEATGFCRIGSVKTNIGHLDTAAGAASLIKTSLALHHGQMPPTLGYEAPNPAIDFETSPFRVNDQLTDWVSHSGPRRAGVNSLGVGGTNAHVVVEEAPARPASEQSDWPFQLLVVSGRSTKALDANAARLAQHLRTHPEQSLEDVAHTLLNGRRAFEKRRVVVAESHEQAAELLESGNPRRVFNHAADTENPEVVFMFPGGGAQYVGMGRDLYETEPVFQDWMDRGFDVLAGKGGEELRRLWLAQGEEDSAEAEERLRRPSLQLPLIMMVEYALAQLWISWGVKPGALIGHSMGENTAACLAGVMSFEDCLGLVQLRGQLFDTVPAGGMLSVPLPLAEIETYLGEDHDIASVNAPALTVISGPDAALDDLVARLAADEIDTQRVPINIAAHSRMLEPILTRFGDYLRAITLNAPSLPIISNRTGAALLAGEATDPEYWVQHLRNTVFFADGITTLAQENARVYLEVGPGKALSSLVKMHGQVKADKVLSALRHPDDQIADDAYFLTVLGQLWACGVDVDFEQYWGGVPRQRVVLPSYAFQRSRYFIEPGVAQADAPDTALMRLEDMGDWTYAPAWTPKLAECEIDVEHELGSVEKHCWLIFVDEGGTGAALAERLRGAGQDVVTVTTGDAFAQTGPDAYVLAPERGRDGYDALMQELVGHGRVPDRIVHMWLLTESESHRPGSSFFHRNQEQGLMSLFFLAQAVSDENLPRPLHLTVVSSGAVQVRGEALPYPEKATVLGAVQVIPRELPGVTCSLLDVEPPARKGHGALALRLLEDVMAAPRDLIGAWRGEKRFERGYRKVAMDARDTPVWQQGGTYFITGGFGGIGLTLAERMIRDAGANVVLVSRDGLPDRESWADFLRGHGPMDRTAQRIRAVERLESLGGDVLCLAADVCNLDEMQEAVADATARFGAINGVIHAAGVIDDGPLLAKTSAGIDDVLAPKLHGVQVLETLFPDGSLDWLVLFASCSTARAPAGQIDYVAANAYLNAYAQAKAGGKTRVLAINWGLWAEVGMAAEAVAARRGDIPQLVFEKLDAPLLDAAGFDAQGNRVFTATYDTSRWVLDQHRTGDGQAVMPGTGYVELAFEALAVQGETWPFEMRDLLFLRPLQLDDGVTRDLRVRLIRSAEGYRLEVQSACLFEGREGWQLHAEARLIPVPDAQSDAFDFDAAKARCEETQCGCGAALVSPQEAHLQFGPRWKVLRGTAIGAGEGVARLELDETFAEDSCVLHPGLMDIATGWAMSLIPGYGQEHLWVPVGYDRLRMLAPLPAEVHSHVRLAAGNADDGMARFDVTIATPDGRVCCEVEGLSIRQVETAAGFARAQPLRVSEVTFDDAASDQAPLSAAEERLAHNLSQGIPPKQGAEMFEHALRWNGAQVVISSLNLPSMIAQAKAGVSEDKGDGQAFERPELDTDYVEPTNDVERTLAGFWQDLLGVDKVGIRDSFFDLGGHSLIAVRLFAMVKKAWRIEFPISVLFEAPTVEKCAAMISERLGPQAESAEEGATATEEVPPARRFTHLVPMHQGEGGNKTPFFLVAGMFGNVLNLRHLAHLIGADRPFYGLQARGLFGEDVPHDDLVQAATDYIAEMRQVQPHGPYLLGGFSGGGITAYEIARQLETAGETVSLVAMLDTPLPVRRPLSRGDRMRIQLQEVKAKGPAYPVIWARNRIAWEMEKRRAPEETAQESQGQQFHDAEIEAAFLRAVADYPIQGWQGNLVLFRPPLAGKWDMGDGRLVDKDRAYVFHDNDWGTLVPDVRVFEVPGDHDSMVLEPNVRVLATRMKRVIEAAEKSAPPRDHKEAAE</sequence>
<dbReference type="SMART" id="SM00826">
    <property type="entry name" value="PKS_DH"/>
    <property type="match status" value="1"/>
</dbReference>
<evidence type="ECO:0000256" key="18">
    <source>
        <dbReference type="ARBA" id="ARBA00075053"/>
    </source>
</evidence>
<dbReference type="InterPro" id="IPR014043">
    <property type="entry name" value="Acyl_transferase_dom"/>
</dbReference>
<dbReference type="PROSITE" id="PS52019">
    <property type="entry name" value="PKS_MFAS_DH"/>
    <property type="match status" value="1"/>
</dbReference>
<keyword evidence="4" id="KW-0597">Phosphoprotein</keyword>
<evidence type="ECO:0000256" key="13">
    <source>
        <dbReference type="ARBA" id="ARBA00052119"/>
    </source>
</evidence>
<dbReference type="InterPro" id="IPR049551">
    <property type="entry name" value="PKS_DH_C"/>
</dbReference>
<evidence type="ECO:0000256" key="8">
    <source>
        <dbReference type="ARBA" id="ARBA00023002"/>
    </source>
</evidence>
<dbReference type="SMART" id="SM00825">
    <property type="entry name" value="PKS_KS"/>
    <property type="match status" value="1"/>
</dbReference>
<evidence type="ECO:0000259" key="22">
    <source>
        <dbReference type="PROSITE" id="PS50075"/>
    </source>
</evidence>
<evidence type="ECO:0000256" key="4">
    <source>
        <dbReference type="ARBA" id="ARBA00022553"/>
    </source>
</evidence>
<dbReference type="InterPro" id="IPR029058">
    <property type="entry name" value="AB_hydrolase_fold"/>
</dbReference>
<evidence type="ECO:0000256" key="3">
    <source>
        <dbReference type="ARBA" id="ARBA00022450"/>
    </source>
</evidence>
<evidence type="ECO:0000256" key="9">
    <source>
        <dbReference type="ARBA" id="ARBA00023098"/>
    </source>
</evidence>
<dbReference type="Gene3D" id="3.30.70.3290">
    <property type="match status" value="1"/>
</dbReference>
<dbReference type="InterPro" id="IPR020841">
    <property type="entry name" value="PKS_Beta-ketoAc_synthase_dom"/>
</dbReference>
<evidence type="ECO:0000256" key="20">
    <source>
        <dbReference type="ARBA" id="ARBA00084020"/>
    </source>
</evidence>
<evidence type="ECO:0000256" key="14">
    <source>
        <dbReference type="ARBA" id="ARBA00052745"/>
    </source>
</evidence>
<dbReference type="InterPro" id="IPR050091">
    <property type="entry name" value="PKS_NRPS_Biosynth_Enz"/>
</dbReference>
<keyword evidence="9" id="KW-0443">Lipid metabolism</keyword>
<dbReference type="Pfam" id="PF00109">
    <property type="entry name" value="ketoacyl-synt"/>
    <property type="match status" value="1"/>
</dbReference>
<name>A0A2P8FBR6_9RHOB</name>